<accession>A0ABS5JAP9</accession>
<evidence type="ECO:0008006" key="3">
    <source>
        <dbReference type="Google" id="ProtNLM"/>
    </source>
</evidence>
<protein>
    <recommendedName>
        <fullName evidence="3">Urease accessory protein UreD</fullName>
    </recommendedName>
</protein>
<keyword evidence="2" id="KW-1185">Reference proteome</keyword>
<dbReference type="Proteomes" id="UP000676386">
    <property type="component" value="Unassembled WGS sequence"/>
</dbReference>
<dbReference type="EMBL" id="JAGTXB010000031">
    <property type="protein sequence ID" value="MBS0032287.1"/>
    <property type="molecule type" value="Genomic_DNA"/>
</dbReference>
<name>A0ABS5JAP9_9BACT</name>
<gene>
    <name evidence="1" type="ORF">KE626_33450</name>
</gene>
<evidence type="ECO:0000313" key="2">
    <source>
        <dbReference type="Proteomes" id="UP000676386"/>
    </source>
</evidence>
<organism evidence="1 2">
    <name type="scientific">Chitinophaga hostae</name>
    <dbReference type="NCBI Taxonomy" id="2831022"/>
    <lineage>
        <taxon>Bacteria</taxon>
        <taxon>Pseudomonadati</taxon>
        <taxon>Bacteroidota</taxon>
        <taxon>Chitinophagia</taxon>
        <taxon>Chitinophagales</taxon>
        <taxon>Chitinophagaceae</taxon>
        <taxon>Chitinophaga</taxon>
    </lineage>
</organism>
<comment type="caution">
    <text evidence="1">The sequence shown here is derived from an EMBL/GenBank/DDBJ whole genome shotgun (WGS) entry which is preliminary data.</text>
</comment>
<reference evidence="1 2" key="1">
    <citation type="submission" date="2021-04" db="EMBL/GenBank/DDBJ databases">
        <title>Chitinophaga sp. nov., isolated from the rhizosphere soil.</title>
        <authorList>
            <person name="He S."/>
        </authorList>
    </citation>
    <scope>NUCLEOTIDE SEQUENCE [LARGE SCALE GENOMIC DNA]</scope>
    <source>
        <strain evidence="1 2">2R12</strain>
    </source>
</reference>
<dbReference type="RefSeq" id="WP_211977445.1">
    <property type="nucleotide sequence ID" value="NZ_CBFHAM010000056.1"/>
</dbReference>
<sequence length="274" mass="30657">MIQRYEILTTIRYRHDFFQSSPWQGISLRVPVAAGKQLLDADLVLKQQQTGCTLLYNTLGAGKRDRADILQDNITLTFEVVLNDPLFYNYTGIRAEHISSRCFVFGNAGRNTSGMLHRQAYADVADLQAVDTPPGVAAKPFGVLSLELNASLQENYEIRFPAQSTYWCYFLMSGQLSSLAHPVILDTNGVPCFSAPVLTTMPDMQQVPVLISNQPIPLSDRTTNFLKLADQYPDEKDKHKVIISPLPTPDPGRISAAGRAWHTIDKTYSEIFLY</sequence>
<evidence type="ECO:0000313" key="1">
    <source>
        <dbReference type="EMBL" id="MBS0032287.1"/>
    </source>
</evidence>
<proteinExistence type="predicted"/>